<dbReference type="OrthoDB" id="478565at2"/>
<feature type="transmembrane region" description="Helical" evidence="7">
    <location>
        <begin position="7"/>
        <end position="32"/>
    </location>
</feature>
<dbReference type="PANTHER" id="PTHR23521:SF2">
    <property type="entry name" value="TRANSPORTER MFS SUPERFAMILY"/>
    <property type="match status" value="1"/>
</dbReference>
<evidence type="ECO:0000256" key="5">
    <source>
        <dbReference type="ARBA" id="ARBA00022989"/>
    </source>
</evidence>
<reference evidence="10" key="1">
    <citation type="submission" date="2016-10" db="EMBL/GenBank/DDBJ databases">
        <authorList>
            <person name="Varghese N."/>
            <person name="Submissions S."/>
        </authorList>
    </citation>
    <scope>NUCLEOTIDE SEQUENCE [LARGE SCALE GENOMIC DNA]</scope>
    <source>
        <strain evidence="10">FP5</strain>
    </source>
</reference>
<dbReference type="PROSITE" id="PS50850">
    <property type="entry name" value="MFS"/>
    <property type="match status" value="1"/>
</dbReference>
<gene>
    <name evidence="9" type="ORF">SAMN05216353_11421</name>
</gene>
<evidence type="ECO:0000256" key="7">
    <source>
        <dbReference type="SAM" id="Phobius"/>
    </source>
</evidence>
<evidence type="ECO:0000256" key="6">
    <source>
        <dbReference type="ARBA" id="ARBA00023136"/>
    </source>
</evidence>
<dbReference type="InterPro" id="IPR036259">
    <property type="entry name" value="MFS_trans_sf"/>
</dbReference>
<dbReference type="RefSeq" id="WP_089751833.1">
    <property type="nucleotide sequence ID" value="NZ_FOOG01000014.1"/>
</dbReference>
<feature type="transmembrane region" description="Helical" evidence="7">
    <location>
        <begin position="295"/>
        <end position="317"/>
    </location>
</feature>
<feature type="transmembrane region" description="Helical" evidence="7">
    <location>
        <begin position="68"/>
        <end position="88"/>
    </location>
</feature>
<dbReference type="Pfam" id="PF07690">
    <property type="entry name" value="MFS_1"/>
    <property type="match status" value="2"/>
</dbReference>
<dbReference type="GO" id="GO:0022857">
    <property type="term" value="F:transmembrane transporter activity"/>
    <property type="evidence" value="ECO:0007669"/>
    <property type="project" value="InterPro"/>
</dbReference>
<dbReference type="SUPFAM" id="SSF103473">
    <property type="entry name" value="MFS general substrate transporter"/>
    <property type="match status" value="1"/>
</dbReference>
<dbReference type="AlphaFoldDB" id="A0A1I2MM24"/>
<proteinExistence type="predicted"/>
<dbReference type="EMBL" id="FOOG01000014">
    <property type="protein sequence ID" value="SFF92503.1"/>
    <property type="molecule type" value="Genomic_DNA"/>
</dbReference>
<evidence type="ECO:0000256" key="4">
    <source>
        <dbReference type="ARBA" id="ARBA00022692"/>
    </source>
</evidence>
<name>A0A1I2MM24_9BACI</name>
<dbReference type="Gene3D" id="1.20.1250.20">
    <property type="entry name" value="MFS general substrate transporter like domains"/>
    <property type="match status" value="2"/>
</dbReference>
<dbReference type="InterPro" id="IPR020846">
    <property type="entry name" value="MFS_dom"/>
</dbReference>
<organism evidence="9 10">
    <name type="scientific">Halobacillus alkaliphilus</name>
    <dbReference type="NCBI Taxonomy" id="396056"/>
    <lineage>
        <taxon>Bacteria</taxon>
        <taxon>Bacillati</taxon>
        <taxon>Bacillota</taxon>
        <taxon>Bacilli</taxon>
        <taxon>Bacillales</taxon>
        <taxon>Bacillaceae</taxon>
        <taxon>Halobacillus</taxon>
    </lineage>
</organism>
<feature type="transmembrane region" description="Helical" evidence="7">
    <location>
        <begin position="355"/>
        <end position="378"/>
    </location>
</feature>
<keyword evidence="10" id="KW-1185">Reference proteome</keyword>
<feature type="transmembrane region" description="Helical" evidence="7">
    <location>
        <begin position="38"/>
        <end position="56"/>
    </location>
</feature>
<feature type="transmembrane region" description="Helical" evidence="7">
    <location>
        <begin position="270"/>
        <end position="289"/>
    </location>
</feature>
<feature type="transmembrane region" description="Helical" evidence="7">
    <location>
        <begin position="199"/>
        <end position="219"/>
    </location>
</feature>
<feature type="transmembrane region" description="Helical" evidence="7">
    <location>
        <begin position="239"/>
        <end position="258"/>
    </location>
</feature>
<comment type="subcellular location">
    <subcellularLocation>
        <location evidence="1">Cell membrane</location>
        <topology evidence="1">Multi-pass membrane protein</topology>
    </subcellularLocation>
</comment>
<dbReference type="GO" id="GO:0005886">
    <property type="term" value="C:plasma membrane"/>
    <property type="evidence" value="ECO:0007669"/>
    <property type="project" value="UniProtKB-SubCell"/>
</dbReference>
<keyword evidence="4 7" id="KW-0812">Transmembrane</keyword>
<evidence type="ECO:0000259" key="8">
    <source>
        <dbReference type="PROSITE" id="PS50850"/>
    </source>
</evidence>
<dbReference type="CDD" id="cd17477">
    <property type="entry name" value="MFS_YcaD_like"/>
    <property type="match status" value="1"/>
</dbReference>
<dbReference type="InterPro" id="IPR047200">
    <property type="entry name" value="MFS_YcaD-like"/>
</dbReference>
<keyword evidence="3" id="KW-1003">Cell membrane</keyword>
<evidence type="ECO:0000256" key="3">
    <source>
        <dbReference type="ARBA" id="ARBA00022475"/>
    </source>
</evidence>
<dbReference type="InterPro" id="IPR005829">
    <property type="entry name" value="Sugar_transporter_CS"/>
</dbReference>
<dbReference type="Proteomes" id="UP000198897">
    <property type="component" value="Unassembled WGS sequence"/>
</dbReference>
<feature type="domain" description="Major facilitator superfamily (MFS) profile" evidence="8">
    <location>
        <begin position="7"/>
        <end position="385"/>
    </location>
</feature>
<accession>A0A1I2MM24</accession>
<keyword evidence="5 7" id="KW-1133">Transmembrane helix</keyword>
<dbReference type="InterPro" id="IPR011701">
    <property type="entry name" value="MFS"/>
</dbReference>
<evidence type="ECO:0000313" key="10">
    <source>
        <dbReference type="Proteomes" id="UP000198897"/>
    </source>
</evidence>
<keyword evidence="2" id="KW-0813">Transport</keyword>
<feature type="transmembrane region" description="Helical" evidence="7">
    <location>
        <begin position="155"/>
        <end position="178"/>
    </location>
</feature>
<evidence type="ECO:0000313" key="9">
    <source>
        <dbReference type="EMBL" id="SFF92503.1"/>
    </source>
</evidence>
<evidence type="ECO:0000256" key="2">
    <source>
        <dbReference type="ARBA" id="ARBA00022448"/>
    </source>
</evidence>
<evidence type="ECO:0000256" key="1">
    <source>
        <dbReference type="ARBA" id="ARBA00004651"/>
    </source>
</evidence>
<feature type="transmembrane region" description="Helical" evidence="7">
    <location>
        <begin position="329"/>
        <end position="349"/>
    </location>
</feature>
<keyword evidence="6 7" id="KW-0472">Membrane</keyword>
<dbReference type="PANTHER" id="PTHR23521">
    <property type="entry name" value="TRANSPORTER MFS SUPERFAMILY"/>
    <property type="match status" value="1"/>
</dbReference>
<protein>
    <submittedName>
        <fullName evidence="9">Predicted arabinose efflux permease, MFS family</fullName>
    </submittedName>
</protein>
<sequence>MVSTRTRFWILIGLVTISGFSQGMLLPLLAVILEQNGISSSINGLHATGLYIGILISSPFMEKPLQKLGYKPVIMIGGALVFISLALFPFWQALWFWFILRVAIGIGDQILHFGTQTWITATSASHSRGKNIAYYGLFFSLGFTIGPLMTNLLEFNIYLPFLVSSGLSLMVWLMMWRVNNETPPNDQATAYGTSSYKRFLGAIKIGWAAFLPPMAYGFLEATLHGIFPVYGLRIGHDVNVLSFIIPSFAAASLLSQIPLGALSDRVGRKIVILTVLSGGIAAFILAAIFEESTFGLFATFAMGGLFVGSLFSLGISYMTDLLPRELLPAGNILCGMAFSIGSILGPFLSGAFLDFIPGLSFFYIIVALLVIVFAATALSSDPQTQKTADA</sequence>
<dbReference type="PROSITE" id="PS00216">
    <property type="entry name" value="SUGAR_TRANSPORT_1"/>
    <property type="match status" value="1"/>
</dbReference>
<feature type="transmembrane region" description="Helical" evidence="7">
    <location>
        <begin position="132"/>
        <end position="149"/>
    </location>
</feature>